<evidence type="ECO:0000256" key="2">
    <source>
        <dbReference type="ARBA" id="ARBA00022491"/>
    </source>
</evidence>
<feature type="domain" description="SAMD1-like winged helix (WH)" evidence="14">
    <location>
        <begin position="6"/>
        <end position="82"/>
    </location>
</feature>
<dbReference type="GO" id="GO:0034243">
    <property type="term" value="P:regulation of transcription elongation by RNA polymerase II"/>
    <property type="evidence" value="ECO:0007669"/>
    <property type="project" value="InterPro"/>
</dbReference>
<comment type="subcellular location">
    <subcellularLocation>
        <location evidence="1">Nucleus</location>
    </subcellularLocation>
</comment>
<keyword evidence="8" id="KW-0832">Ubl conjugation</keyword>
<keyword evidence="9" id="KW-0156">Chromatin regulator</keyword>
<dbReference type="InterPro" id="IPR019786">
    <property type="entry name" value="Zinc_finger_PHD-type_CS"/>
</dbReference>
<gene>
    <name evidence="15" type="ORF">PACLA_8A045981</name>
</gene>
<accession>A0A6S7HPK7</accession>
<keyword evidence="11" id="KW-0539">Nucleus</keyword>
<dbReference type="Proteomes" id="UP001152795">
    <property type="component" value="Unassembled WGS sequence"/>
</dbReference>
<evidence type="ECO:0000256" key="8">
    <source>
        <dbReference type="ARBA" id="ARBA00022843"/>
    </source>
</evidence>
<organism evidence="15 16">
    <name type="scientific">Paramuricea clavata</name>
    <name type="common">Red gorgonian</name>
    <name type="synonym">Violescent sea-whip</name>
    <dbReference type="NCBI Taxonomy" id="317549"/>
    <lineage>
        <taxon>Eukaryota</taxon>
        <taxon>Metazoa</taxon>
        <taxon>Cnidaria</taxon>
        <taxon>Anthozoa</taxon>
        <taxon>Octocorallia</taxon>
        <taxon>Malacalcyonacea</taxon>
        <taxon>Plexauridae</taxon>
        <taxon>Paramuricea</taxon>
    </lineage>
</organism>
<evidence type="ECO:0000256" key="4">
    <source>
        <dbReference type="ARBA" id="ARBA00022553"/>
    </source>
</evidence>
<feature type="domain" description="PHD-type" evidence="13">
    <location>
        <begin position="116"/>
        <end position="162"/>
    </location>
</feature>
<dbReference type="OrthoDB" id="6272564at2759"/>
<evidence type="ECO:0000256" key="5">
    <source>
        <dbReference type="ARBA" id="ARBA00022723"/>
    </source>
</evidence>
<keyword evidence="2" id="KW-0678">Repressor</keyword>
<dbReference type="EMBL" id="CACRXK020005398">
    <property type="protein sequence ID" value="CAB4006057.1"/>
    <property type="molecule type" value="Genomic_DNA"/>
</dbReference>
<dbReference type="InterPro" id="IPR036427">
    <property type="entry name" value="Bromodomain-like_sf"/>
</dbReference>
<evidence type="ECO:0000313" key="16">
    <source>
        <dbReference type="Proteomes" id="UP001152795"/>
    </source>
</evidence>
<dbReference type="InterPro" id="IPR048589">
    <property type="entry name" value="SAMD1-like_WH"/>
</dbReference>
<evidence type="ECO:0000313" key="15">
    <source>
        <dbReference type="EMBL" id="CAB4006057.1"/>
    </source>
</evidence>
<dbReference type="GO" id="GO:0008270">
    <property type="term" value="F:zinc ion binding"/>
    <property type="evidence" value="ECO:0007669"/>
    <property type="project" value="UniProtKB-KW"/>
</dbReference>
<dbReference type="InterPro" id="IPR001965">
    <property type="entry name" value="Znf_PHD"/>
</dbReference>
<keyword evidence="10" id="KW-0103">Bromodomain</keyword>
<dbReference type="Gene3D" id="3.30.40.10">
    <property type="entry name" value="Zinc/RING finger domain, C3HC4 (zinc finger)"/>
    <property type="match status" value="1"/>
</dbReference>
<reference evidence="15" key="1">
    <citation type="submission" date="2020-04" db="EMBL/GenBank/DDBJ databases">
        <authorList>
            <person name="Alioto T."/>
            <person name="Alioto T."/>
            <person name="Gomez Garrido J."/>
        </authorList>
    </citation>
    <scope>NUCLEOTIDE SEQUENCE</scope>
    <source>
        <strain evidence="15">A484AB</strain>
    </source>
</reference>
<dbReference type="Pfam" id="PF21524">
    <property type="entry name" value="SAMD1_WH"/>
    <property type="match status" value="1"/>
</dbReference>
<dbReference type="SMART" id="SM00249">
    <property type="entry name" value="PHD"/>
    <property type="match status" value="1"/>
</dbReference>
<keyword evidence="3" id="KW-1017">Isopeptide bond</keyword>
<dbReference type="SMART" id="SM00297">
    <property type="entry name" value="BROMO"/>
    <property type="match status" value="1"/>
</dbReference>
<keyword evidence="5" id="KW-0479">Metal-binding</keyword>
<keyword evidence="6" id="KW-0863">Zinc-finger</keyword>
<evidence type="ECO:0000259" key="12">
    <source>
        <dbReference type="PROSITE" id="PS50014"/>
    </source>
</evidence>
<dbReference type="GO" id="GO:0005634">
    <property type="term" value="C:nucleus"/>
    <property type="evidence" value="ECO:0007669"/>
    <property type="project" value="UniProtKB-SubCell"/>
</dbReference>
<evidence type="ECO:0000256" key="7">
    <source>
        <dbReference type="ARBA" id="ARBA00022833"/>
    </source>
</evidence>
<name>A0A6S7HPK7_PARCT</name>
<evidence type="ECO:0000256" key="6">
    <source>
        <dbReference type="ARBA" id="ARBA00022771"/>
    </source>
</evidence>
<dbReference type="PANTHER" id="PTHR46379">
    <property type="entry name" value="ZINC FINGER MYND DOMAIN-CONTAINING"/>
    <property type="match status" value="1"/>
</dbReference>
<dbReference type="AlphaFoldDB" id="A0A6S7HPK7"/>
<dbReference type="Gene3D" id="1.20.920.10">
    <property type="entry name" value="Bromodomain-like"/>
    <property type="match status" value="1"/>
</dbReference>
<feature type="domain" description="Bromo" evidence="12">
    <location>
        <begin position="183"/>
        <end position="256"/>
    </location>
</feature>
<dbReference type="PROSITE" id="PS01359">
    <property type="entry name" value="ZF_PHD_1"/>
    <property type="match status" value="1"/>
</dbReference>
<dbReference type="SUPFAM" id="SSF47370">
    <property type="entry name" value="Bromodomain"/>
    <property type="match status" value="1"/>
</dbReference>
<dbReference type="GO" id="GO:0006325">
    <property type="term" value="P:chromatin organization"/>
    <property type="evidence" value="ECO:0007669"/>
    <property type="project" value="UniProtKB-KW"/>
</dbReference>
<dbReference type="GO" id="GO:0003714">
    <property type="term" value="F:transcription corepressor activity"/>
    <property type="evidence" value="ECO:0007669"/>
    <property type="project" value="InterPro"/>
</dbReference>
<evidence type="ECO:0000256" key="3">
    <source>
        <dbReference type="ARBA" id="ARBA00022499"/>
    </source>
</evidence>
<keyword evidence="4" id="KW-0597">Phosphoprotein</keyword>
<proteinExistence type="predicted"/>
<dbReference type="PROSITE" id="PS50014">
    <property type="entry name" value="BROMODOMAIN_2"/>
    <property type="match status" value="1"/>
</dbReference>
<dbReference type="Pfam" id="PF00439">
    <property type="entry name" value="Bromodomain"/>
    <property type="match status" value="1"/>
</dbReference>
<evidence type="ECO:0000256" key="10">
    <source>
        <dbReference type="ARBA" id="ARBA00023117"/>
    </source>
</evidence>
<evidence type="ECO:0000256" key="1">
    <source>
        <dbReference type="ARBA" id="ARBA00004123"/>
    </source>
</evidence>
<dbReference type="InterPro" id="IPR013083">
    <property type="entry name" value="Znf_RING/FYVE/PHD"/>
</dbReference>
<evidence type="ECO:0000259" key="14">
    <source>
        <dbReference type="PROSITE" id="PS52014"/>
    </source>
</evidence>
<dbReference type="Gene3D" id="2.30.30.140">
    <property type="match status" value="1"/>
</dbReference>
<dbReference type="PANTHER" id="PTHR46379:SF1">
    <property type="entry name" value="ZINC FINGER MYND DOMAIN-CONTAINING PROTEIN 11"/>
    <property type="match status" value="1"/>
</dbReference>
<dbReference type="GO" id="GO:0003677">
    <property type="term" value="F:DNA binding"/>
    <property type="evidence" value="ECO:0007669"/>
    <property type="project" value="InterPro"/>
</dbReference>
<dbReference type="PROSITE" id="PS50016">
    <property type="entry name" value="ZF_PHD_2"/>
    <property type="match status" value="1"/>
</dbReference>
<keyword evidence="16" id="KW-1185">Reference proteome</keyword>
<evidence type="ECO:0000259" key="13">
    <source>
        <dbReference type="PROSITE" id="PS50016"/>
    </source>
</evidence>
<evidence type="ECO:0000256" key="9">
    <source>
        <dbReference type="ARBA" id="ARBA00022853"/>
    </source>
</evidence>
<dbReference type="InterPro" id="IPR047269">
    <property type="entry name" value="ZMY11"/>
</dbReference>
<sequence length="336" mass="38805">MVRVCVRRNSDSQHSRAIYEAIKGICYQKQCPNEERILRFVLREFDWKPADILKQLHFAVEDGLFRESIAISHKGSKKGNEQMSYRIINTDNAVELDANGNSQAEELRPDEDSGHDWYCFDCQESGEVILCEFCPRVFHRKCAKAHYISQEEHWKCPSCKVGEENNSMSSLPKEKVAKMLEFTIKRLREKFSELTKHVSIEHCPDYDLYINHSTDLSCIETDVVEEKFASPGQFLEELKYILHNAIIYFGDDDEFTVMAEELIEDAKQEIEEMLLCPDCYYLSNSKPKDWFCQPCNPPHELVWAQMKSQPPWPAKVSSYFPFTGGGLVNSGARGNS</sequence>
<dbReference type="SUPFAM" id="SSF57903">
    <property type="entry name" value="FYVE/PHD zinc finger"/>
    <property type="match status" value="1"/>
</dbReference>
<keyword evidence="7" id="KW-0862">Zinc</keyword>
<protein>
    <submittedName>
        <fullName evidence="15">Zinc finger MYND domain-containing 11</fullName>
    </submittedName>
</protein>
<dbReference type="PROSITE" id="PS52014">
    <property type="entry name" value="SAMD1_WH"/>
    <property type="match status" value="1"/>
</dbReference>
<dbReference type="SUPFAM" id="SSF63748">
    <property type="entry name" value="Tudor/PWWP/MBT"/>
    <property type="match status" value="1"/>
</dbReference>
<dbReference type="InterPro" id="IPR011011">
    <property type="entry name" value="Znf_FYVE_PHD"/>
</dbReference>
<evidence type="ECO:0000256" key="11">
    <source>
        <dbReference type="ARBA" id="ARBA00023242"/>
    </source>
</evidence>
<dbReference type="InterPro" id="IPR001487">
    <property type="entry name" value="Bromodomain"/>
</dbReference>
<dbReference type="GO" id="GO:0009966">
    <property type="term" value="P:regulation of signal transduction"/>
    <property type="evidence" value="ECO:0007669"/>
    <property type="project" value="TreeGrafter"/>
</dbReference>
<comment type="caution">
    <text evidence="15">The sequence shown here is derived from an EMBL/GenBank/DDBJ whole genome shotgun (WGS) entry which is preliminary data.</text>
</comment>
<dbReference type="InterPro" id="IPR019787">
    <property type="entry name" value="Znf_PHD-finger"/>
</dbReference>